<sequence length="182" mass="20621">MASGWRIRRLERFAIARGMQFAVGPSGERRAASFFGRSEYQDAVAWFGAPGPDGFEVAQHIERIDVGGSENEEMRRRWTWAVFTLRQAGGSADTTAAAIRPMLPHRWGVEVVESELFLMTTRPTSLTSPRMRRMLSEVRRALHPVLAQPMRTTAAAERDRRGIRHEINASDRRATRDREASV</sequence>
<dbReference type="Proteomes" id="UP001239085">
    <property type="component" value="Unassembled WGS sequence"/>
</dbReference>
<proteinExistence type="predicted"/>
<accession>A0ABU0P5N6</accession>
<evidence type="ECO:0000313" key="3">
    <source>
        <dbReference type="Proteomes" id="UP001239085"/>
    </source>
</evidence>
<feature type="compositionally biased region" description="Basic and acidic residues" evidence="1">
    <location>
        <begin position="156"/>
        <end position="182"/>
    </location>
</feature>
<gene>
    <name evidence="2" type="ORF">QFZ46_000788</name>
</gene>
<feature type="region of interest" description="Disordered" evidence="1">
    <location>
        <begin position="152"/>
        <end position="182"/>
    </location>
</feature>
<dbReference type="EMBL" id="JAUSXK010000001">
    <property type="protein sequence ID" value="MDQ0642628.1"/>
    <property type="molecule type" value="Genomic_DNA"/>
</dbReference>
<organism evidence="2 3">
    <name type="scientific">Microbacterium murale</name>
    <dbReference type="NCBI Taxonomy" id="1081040"/>
    <lineage>
        <taxon>Bacteria</taxon>
        <taxon>Bacillati</taxon>
        <taxon>Actinomycetota</taxon>
        <taxon>Actinomycetes</taxon>
        <taxon>Micrococcales</taxon>
        <taxon>Microbacteriaceae</taxon>
        <taxon>Microbacterium</taxon>
    </lineage>
</organism>
<evidence type="ECO:0000256" key="1">
    <source>
        <dbReference type="SAM" id="MobiDB-lite"/>
    </source>
</evidence>
<comment type="caution">
    <text evidence="2">The sequence shown here is derived from an EMBL/GenBank/DDBJ whole genome shotgun (WGS) entry which is preliminary data.</text>
</comment>
<name>A0ABU0P5N6_9MICO</name>
<protein>
    <submittedName>
        <fullName evidence="2">Uncharacterized protein</fullName>
    </submittedName>
</protein>
<keyword evidence="3" id="KW-1185">Reference proteome</keyword>
<evidence type="ECO:0000313" key="2">
    <source>
        <dbReference type="EMBL" id="MDQ0642628.1"/>
    </source>
</evidence>
<reference evidence="2 3" key="1">
    <citation type="submission" date="2023-07" db="EMBL/GenBank/DDBJ databases">
        <title>Comparative genomics of wheat-associated soil bacteria to identify genetic determinants of phenazine resistance.</title>
        <authorList>
            <person name="Mouncey N."/>
        </authorList>
    </citation>
    <scope>NUCLEOTIDE SEQUENCE [LARGE SCALE GENOMIC DNA]</scope>
    <source>
        <strain evidence="2 3">W2I7</strain>
    </source>
</reference>
<dbReference type="RefSeq" id="WP_307358519.1">
    <property type="nucleotide sequence ID" value="NZ_JAUSXK010000001.1"/>
</dbReference>